<protein>
    <recommendedName>
        <fullName evidence="5">Tetratricopeptide repeat protein</fullName>
    </recommendedName>
</protein>
<dbReference type="OMA" id="GNAYCEK"/>
<feature type="repeat" description="TPR" evidence="2">
    <location>
        <begin position="280"/>
        <end position="313"/>
    </location>
</feature>
<gene>
    <name evidence="3" type="ORF">PPRIM_AZ9-3.1.T0370238</name>
</gene>
<organism evidence="3 4">
    <name type="scientific">Paramecium primaurelia</name>
    <dbReference type="NCBI Taxonomy" id="5886"/>
    <lineage>
        <taxon>Eukaryota</taxon>
        <taxon>Sar</taxon>
        <taxon>Alveolata</taxon>
        <taxon>Ciliophora</taxon>
        <taxon>Intramacronucleata</taxon>
        <taxon>Oligohymenophorea</taxon>
        <taxon>Peniculida</taxon>
        <taxon>Parameciidae</taxon>
        <taxon>Paramecium</taxon>
    </lineage>
</organism>
<dbReference type="EMBL" id="CAJJDM010000036">
    <property type="protein sequence ID" value="CAD8065371.1"/>
    <property type="molecule type" value="Genomic_DNA"/>
</dbReference>
<proteinExistence type="predicted"/>
<comment type="caution">
    <text evidence="3">The sequence shown here is derived from an EMBL/GenBank/DDBJ whole genome shotgun (WGS) entry which is preliminary data.</text>
</comment>
<evidence type="ECO:0000313" key="4">
    <source>
        <dbReference type="Proteomes" id="UP000688137"/>
    </source>
</evidence>
<reference evidence="3" key="1">
    <citation type="submission" date="2021-01" db="EMBL/GenBank/DDBJ databases">
        <authorList>
            <consortium name="Genoscope - CEA"/>
            <person name="William W."/>
        </authorList>
    </citation>
    <scope>NUCLEOTIDE SEQUENCE</scope>
</reference>
<dbReference type="PROSITE" id="PS50005">
    <property type="entry name" value="TPR"/>
    <property type="match status" value="6"/>
</dbReference>
<dbReference type="Pfam" id="PF12895">
    <property type="entry name" value="ANAPC3"/>
    <property type="match status" value="1"/>
</dbReference>
<accession>A0A8S1LFZ3</accession>
<dbReference type="SMART" id="SM00028">
    <property type="entry name" value="TPR"/>
    <property type="match status" value="14"/>
</dbReference>
<dbReference type="Pfam" id="PF14559">
    <property type="entry name" value="TPR_19"/>
    <property type="match status" value="1"/>
</dbReference>
<dbReference type="AlphaFoldDB" id="A0A8S1LFZ3"/>
<dbReference type="Pfam" id="PF13181">
    <property type="entry name" value="TPR_8"/>
    <property type="match status" value="1"/>
</dbReference>
<dbReference type="InterPro" id="IPR019734">
    <property type="entry name" value="TPR_rpt"/>
</dbReference>
<name>A0A8S1LFZ3_PARPR</name>
<dbReference type="Proteomes" id="UP000688137">
    <property type="component" value="Unassembled WGS sequence"/>
</dbReference>
<feature type="repeat" description="TPR" evidence="2">
    <location>
        <begin position="176"/>
        <end position="209"/>
    </location>
</feature>
<feature type="repeat" description="TPR" evidence="2">
    <location>
        <begin position="108"/>
        <end position="141"/>
    </location>
</feature>
<keyword evidence="4" id="KW-1185">Reference proteome</keyword>
<evidence type="ECO:0000313" key="3">
    <source>
        <dbReference type="EMBL" id="CAD8065371.1"/>
    </source>
</evidence>
<sequence length="826" mass="97273">MGKGLTKNDQSNSSFNVNCKSSLTNFDKLASPTQIQILDYNSQLVKAFNLLKSQQYEHAIKLIDHILVRSPNIADAQYLKGLAYLGLNNLQQALYFCQKATQLDKKHSKAIAEIGNIYILNKKYQDALNVFNKLVEMNERSFEGYFGMAFVLTILNNFEKAQFYYETALQIKQNDKGALLNYGHLKVKQQKYDQALELYQQALEQDQIYLEAIQSICNLFMIQKNYENLLEFCDKQLEQQNPQIKIVLLNCKSQAYYSQKLFDKSINLCKEVLTIDSKNFEGLFGIGMSLFNLNQLNQSLEYFQKILNEYPKEIRTFKMIIRIQSTLQQYTQLKEYCDQLITIDQTDYSTYYFRGIAFMQQQNYLSALDDFNKVIVHDQSNFMAIKHKGYCLSMLKKFNQAIQCYESIFKYILDHKEKSILLYEKGFCHLKLHQNLTAKQNFEEAIEVDSNNYELKLKIANLYRDNKNYDQANKLYNQLIYENGKIPIYYIEKAYMCELLQDYVNAKILYDEVITLNNKNCEYYLKRSKINFQLQNFTEAMQDLYQGIKLDNQQSELYFELGQILYIQQNFIEAADMFYKACTLNDNIEKYHIKYSIALQMLQADNEAIQHLEYVLKKHPDFDDCIDVLESLHTQSCYTKEYIQVFSYIFISFLQEGINIDNQNKEEIYDQIRDILEKRLNTKFPKIPNIFQIIFDFMNNQENIKIIHNQKNFTLVLNNLYKNNFNSLEQFVQYIIEISKKMGFIFTNNSKKVNGMINKEFQKEILKLGLESQFSKFKNKIVCAAIRDCLGLIQIIIINSNGNLSYLKNIIEQIFTDGSLIKHGQN</sequence>
<feature type="repeat" description="TPR" evidence="2">
    <location>
        <begin position="348"/>
        <end position="381"/>
    </location>
</feature>
<dbReference type="PANTHER" id="PTHR12558:SF13">
    <property type="entry name" value="CELL DIVISION CYCLE PROTEIN 27 HOMOLOG"/>
    <property type="match status" value="1"/>
</dbReference>
<dbReference type="PANTHER" id="PTHR12558">
    <property type="entry name" value="CELL DIVISION CYCLE 16,23,27"/>
    <property type="match status" value="1"/>
</dbReference>
<evidence type="ECO:0000256" key="1">
    <source>
        <dbReference type="ARBA" id="ARBA00022803"/>
    </source>
</evidence>
<dbReference type="Pfam" id="PF13174">
    <property type="entry name" value="TPR_6"/>
    <property type="match status" value="2"/>
</dbReference>
<keyword evidence="1 2" id="KW-0802">TPR repeat</keyword>
<feature type="repeat" description="TPR" evidence="2">
    <location>
        <begin position="74"/>
        <end position="107"/>
    </location>
</feature>
<evidence type="ECO:0008006" key="5">
    <source>
        <dbReference type="Google" id="ProtNLM"/>
    </source>
</evidence>
<evidence type="ECO:0000256" key="2">
    <source>
        <dbReference type="PROSITE-ProRule" id="PRU00339"/>
    </source>
</evidence>
<feature type="repeat" description="TPR" evidence="2">
    <location>
        <begin position="555"/>
        <end position="588"/>
    </location>
</feature>